<reference evidence="1" key="1">
    <citation type="submission" date="2020-11" db="EMBL/GenBank/DDBJ databases">
        <title>Sequencing the genomes of 1000 actinobacteria strains.</title>
        <authorList>
            <person name="Klenk H.-P."/>
        </authorList>
    </citation>
    <scope>NUCLEOTIDE SEQUENCE</scope>
    <source>
        <strain evidence="1">DSM 45356</strain>
    </source>
</reference>
<keyword evidence="2" id="KW-1185">Reference proteome</keyword>
<gene>
    <name evidence="1" type="ORF">IW245_002734</name>
</gene>
<dbReference type="EMBL" id="JADOUF010000001">
    <property type="protein sequence ID" value="MBG6136540.1"/>
    <property type="molecule type" value="Genomic_DNA"/>
</dbReference>
<sequence>MDTTRTPRRRAFEARPGRSALVAPDLATLTGPTEGFVELPIGICWQSNRSFDLSRDYWRRSLYQNVLREAGRQVDLNMFLNRDVLVELWPRLVLPKGVRAAWEQAHPELRPALTAAA</sequence>
<comment type="caution">
    <text evidence="1">The sequence shown here is derived from an EMBL/GenBank/DDBJ whole genome shotgun (WGS) entry which is preliminary data.</text>
</comment>
<accession>A0A8J7GER9</accession>
<dbReference type="Proteomes" id="UP000622552">
    <property type="component" value="Unassembled WGS sequence"/>
</dbReference>
<evidence type="ECO:0000313" key="1">
    <source>
        <dbReference type="EMBL" id="MBG6136540.1"/>
    </source>
</evidence>
<evidence type="ECO:0000313" key="2">
    <source>
        <dbReference type="Proteomes" id="UP000622552"/>
    </source>
</evidence>
<name>A0A8J7GER9_9ACTN</name>
<organism evidence="1 2">
    <name type="scientific">Longispora fulva</name>
    <dbReference type="NCBI Taxonomy" id="619741"/>
    <lineage>
        <taxon>Bacteria</taxon>
        <taxon>Bacillati</taxon>
        <taxon>Actinomycetota</taxon>
        <taxon>Actinomycetes</taxon>
        <taxon>Micromonosporales</taxon>
        <taxon>Micromonosporaceae</taxon>
        <taxon>Longispora</taxon>
    </lineage>
</organism>
<dbReference type="AlphaFoldDB" id="A0A8J7GER9"/>
<proteinExistence type="predicted"/>
<protein>
    <submittedName>
        <fullName evidence="1">Uncharacterized protein</fullName>
    </submittedName>
</protein>
<dbReference type="RefSeq" id="WP_197003503.1">
    <property type="nucleotide sequence ID" value="NZ_BONS01000015.1"/>
</dbReference>